<evidence type="ECO:0000313" key="9">
    <source>
        <dbReference type="Proteomes" id="UP000640052"/>
    </source>
</evidence>
<dbReference type="PANTHER" id="PTHR43867:SF2">
    <property type="entry name" value="CELLULOSE SYNTHASE CATALYTIC SUBUNIT A [UDP-FORMING]"/>
    <property type="match status" value="1"/>
</dbReference>
<dbReference type="PANTHER" id="PTHR43867">
    <property type="entry name" value="CELLULOSE SYNTHASE CATALYTIC SUBUNIT A [UDP-FORMING]"/>
    <property type="match status" value="1"/>
</dbReference>
<comment type="caution">
    <text evidence="8">The sequence shown here is derived from an EMBL/GenBank/DDBJ whole genome shotgun (WGS) entry which is preliminary data.</text>
</comment>
<dbReference type="SUPFAM" id="SSF53448">
    <property type="entry name" value="Nucleotide-diphospho-sugar transferases"/>
    <property type="match status" value="1"/>
</dbReference>
<evidence type="ECO:0000256" key="1">
    <source>
        <dbReference type="ARBA" id="ARBA00004141"/>
    </source>
</evidence>
<dbReference type="EMBL" id="BOOA01000009">
    <property type="protein sequence ID" value="GIH23267.1"/>
    <property type="molecule type" value="Genomic_DNA"/>
</dbReference>
<name>A0A919UMF0_9ACTN</name>
<dbReference type="InterPro" id="IPR029044">
    <property type="entry name" value="Nucleotide-diphossugar_trans"/>
</dbReference>
<dbReference type="GO" id="GO:0016758">
    <property type="term" value="F:hexosyltransferase activity"/>
    <property type="evidence" value="ECO:0007669"/>
    <property type="project" value="TreeGrafter"/>
</dbReference>
<evidence type="ECO:0000256" key="6">
    <source>
        <dbReference type="ARBA" id="ARBA00023136"/>
    </source>
</evidence>
<feature type="transmembrane region" description="Helical" evidence="7">
    <location>
        <begin position="6"/>
        <end position="31"/>
    </location>
</feature>
<evidence type="ECO:0000256" key="7">
    <source>
        <dbReference type="SAM" id="Phobius"/>
    </source>
</evidence>
<feature type="transmembrane region" description="Helical" evidence="7">
    <location>
        <begin position="340"/>
        <end position="359"/>
    </location>
</feature>
<keyword evidence="6 7" id="KW-0472">Membrane</keyword>
<dbReference type="Gene3D" id="3.90.550.10">
    <property type="entry name" value="Spore Coat Polysaccharide Biosynthesis Protein SpsA, Chain A"/>
    <property type="match status" value="1"/>
</dbReference>
<sequence>MIGSLSYLLGLTQAFALFLSVMFITYVLTILRPYVRKKPDKAGDPRHFRWHIFIPCRDEEAVIGETLHYLREVFPLARLWVVDDASEDRTAEIVAGLAARDSMIHLVRRYLPAARTGKGEALNAAYTALDSWLGPGRSRTDQVVCVLDADGRPAPNMLAVCAGERLFGDPSIGAVQIDVWMSNRGERTPFPGAGRFRNFFGRTLVRMQDLEFRGAISAIQLSRRKTGTVAMGGNGQLTRLSALDKLAADGKRPWGGSLLEDFELGIQLLLAGERNEYTSDTWVEQEGLASFKRLITQRTRWGQGTMQCAKYLPEVWWSRNFTGLGALEVLYYLAQPWMQLFGTLIYPIPLSFLIWRMVVDPAGVMAFMAAGGWILFTTYLAFGTLPFLVWGPLYWWRCAPEIGFLRGVGYGFAYALYIYNFYITSWRAAFRLLRGRSGWAKTRRNSETHLRGAPVARDS</sequence>
<accession>A0A919UMF0</accession>
<dbReference type="InterPro" id="IPR050321">
    <property type="entry name" value="Glycosyltr_2/OpgH_subfam"/>
</dbReference>
<evidence type="ECO:0000256" key="2">
    <source>
        <dbReference type="ARBA" id="ARBA00022676"/>
    </source>
</evidence>
<dbReference type="GO" id="GO:0005886">
    <property type="term" value="C:plasma membrane"/>
    <property type="evidence" value="ECO:0007669"/>
    <property type="project" value="TreeGrafter"/>
</dbReference>
<evidence type="ECO:0000256" key="5">
    <source>
        <dbReference type="ARBA" id="ARBA00022989"/>
    </source>
</evidence>
<feature type="transmembrane region" description="Helical" evidence="7">
    <location>
        <begin position="402"/>
        <end position="422"/>
    </location>
</feature>
<dbReference type="AlphaFoldDB" id="A0A919UMF0"/>
<evidence type="ECO:0000256" key="4">
    <source>
        <dbReference type="ARBA" id="ARBA00022692"/>
    </source>
</evidence>
<protein>
    <submittedName>
        <fullName evidence="8">N-acetyl-glucosamine transferase</fullName>
    </submittedName>
</protein>
<organism evidence="8 9">
    <name type="scientific">Acrocarpospora phusangensis</name>
    <dbReference type="NCBI Taxonomy" id="1070424"/>
    <lineage>
        <taxon>Bacteria</taxon>
        <taxon>Bacillati</taxon>
        <taxon>Actinomycetota</taxon>
        <taxon>Actinomycetes</taxon>
        <taxon>Streptosporangiales</taxon>
        <taxon>Streptosporangiaceae</taxon>
        <taxon>Acrocarpospora</taxon>
    </lineage>
</organism>
<keyword evidence="2" id="KW-0328">Glycosyltransferase</keyword>
<keyword evidence="3 8" id="KW-0808">Transferase</keyword>
<evidence type="ECO:0000313" key="8">
    <source>
        <dbReference type="EMBL" id="GIH23267.1"/>
    </source>
</evidence>
<reference evidence="8" key="1">
    <citation type="submission" date="2021-01" db="EMBL/GenBank/DDBJ databases">
        <title>Whole genome shotgun sequence of Acrocarpospora phusangensis NBRC 108782.</title>
        <authorList>
            <person name="Komaki H."/>
            <person name="Tamura T."/>
        </authorList>
    </citation>
    <scope>NUCLEOTIDE SEQUENCE</scope>
    <source>
        <strain evidence="8">NBRC 108782</strain>
    </source>
</reference>
<keyword evidence="5 7" id="KW-1133">Transmembrane helix</keyword>
<comment type="subcellular location">
    <subcellularLocation>
        <location evidence="1">Membrane</location>
        <topology evidence="1">Multi-pass membrane protein</topology>
    </subcellularLocation>
</comment>
<dbReference type="Pfam" id="PF13641">
    <property type="entry name" value="Glyco_tranf_2_3"/>
    <property type="match status" value="1"/>
</dbReference>
<feature type="transmembrane region" description="Helical" evidence="7">
    <location>
        <begin position="366"/>
        <end position="390"/>
    </location>
</feature>
<gene>
    <name evidence="8" type="primary">ugtP</name>
    <name evidence="8" type="ORF">Aph01nite_15770</name>
</gene>
<proteinExistence type="predicted"/>
<keyword evidence="9" id="KW-1185">Reference proteome</keyword>
<dbReference type="RefSeq" id="WP_204040080.1">
    <property type="nucleotide sequence ID" value="NZ_BOOA01000009.1"/>
</dbReference>
<evidence type="ECO:0000256" key="3">
    <source>
        <dbReference type="ARBA" id="ARBA00022679"/>
    </source>
</evidence>
<keyword evidence="4 7" id="KW-0812">Transmembrane</keyword>
<dbReference type="Proteomes" id="UP000640052">
    <property type="component" value="Unassembled WGS sequence"/>
</dbReference>